<dbReference type="GO" id="GO:0019825">
    <property type="term" value="F:oxygen binding"/>
    <property type="evidence" value="ECO:0007669"/>
    <property type="project" value="InterPro"/>
</dbReference>
<evidence type="ECO:0000313" key="6">
    <source>
        <dbReference type="Proteomes" id="UP000005258"/>
    </source>
</evidence>
<keyword evidence="4" id="KW-0408">Iron</keyword>
<dbReference type="InterPro" id="IPR001486">
    <property type="entry name" value="Hemoglobin_trunc"/>
</dbReference>
<dbReference type="eggNOG" id="COG2346">
    <property type="taxonomic scope" value="Bacteria"/>
</dbReference>
<organism evidence="5 6">
    <name type="scientific">Tistrella mobilis (strain KA081020-065)</name>
    <dbReference type="NCBI Taxonomy" id="1110502"/>
    <lineage>
        <taxon>Bacteria</taxon>
        <taxon>Pseudomonadati</taxon>
        <taxon>Pseudomonadota</taxon>
        <taxon>Alphaproteobacteria</taxon>
        <taxon>Geminicoccales</taxon>
        <taxon>Geminicoccaceae</taxon>
        <taxon>Tistrella</taxon>
    </lineage>
</organism>
<dbReference type="CDD" id="cd08916">
    <property type="entry name" value="TrHb3_P"/>
    <property type="match status" value="1"/>
</dbReference>
<evidence type="ECO:0000256" key="3">
    <source>
        <dbReference type="ARBA" id="ARBA00022723"/>
    </source>
</evidence>
<dbReference type="GO" id="GO:0046872">
    <property type="term" value="F:metal ion binding"/>
    <property type="evidence" value="ECO:0007669"/>
    <property type="project" value="UniProtKB-KW"/>
</dbReference>
<gene>
    <name evidence="5" type="primary">yjbI</name>
    <name evidence="5" type="ordered locus">TMO_2764</name>
</gene>
<dbReference type="Pfam" id="PF01152">
    <property type="entry name" value="Bac_globin"/>
    <property type="match status" value="1"/>
</dbReference>
<dbReference type="InterPro" id="IPR009050">
    <property type="entry name" value="Globin-like_sf"/>
</dbReference>
<reference evidence="5 6" key="1">
    <citation type="journal article" date="2012" name="J. Am. Chem. Soc.">
        <title>Bacterial biosynthesis and maturation of the didemnin anti-cancer agents.</title>
        <authorList>
            <person name="Xu Y."/>
            <person name="Kersten R.D."/>
            <person name="Nam S.J."/>
            <person name="Lu L."/>
            <person name="Al-Suwailem A.M."/>
            <person name="Zheng H."/>
            <person name="Fenical W."/>
            <person name="Dorrestein P.C."/>
            <person name="Moore B.S."/>
            <person name="Qian P.Y."/>
        </authorList>
    </citation>
    <scope>NUCLEOTIDE SEQUENCE [LARGE SCALE GENOMIC DNA]</scope>
    <source>
        <strain evidence="5 6">KA081020-065</strain>
    </source>
</reference>
<dbReference type="InterPro" id="IPR012292">
    <property type="entry name" value="Globin/Proto"/>
</dbReference>
<sequence length="160" mass="17420">MEADMTAHPEGGPARRQALTREVMAATGLDDAMIGLVVDRFYDRVRADPVLAPLFATRLSDADWGPHLAKMKRFWSSLALMTGDYHGRPMQAHLPLPVSGADFDRWLALFRETATDLCTPAGAALLIDKAERVAASLELGIAAGRGHMLRRGERLPATEA</sequence>
<keyword evidence="3" id="KW-0479">Metal-binding</keyword>
<dbReference type="STRING" id="1110502.TMO_2764"/>
<evidence type="ECO:0000313" key="5">
    <source>
        <dbReference type="EMBL" id="AFK54602.1"/>
    </source>
</evidence>
<keyword evidence="6" id="KW-1185">Reference proteome</keyword>
<keyword evidence="1" id="KW-0813">Transport</keyword>
<accession>I3TPB4</accession>
<evidence type="ECO:0000256" key="1">
    <source>
        <dbReference type="ARBA" id="ARBA00022448"/>
    </source>
</evidence>
<dbReference type="HOGENOM" id="CLU_104957_4_0_5"/>
<protein>
    <submittedName>
        <fullName evidence="5">Protozoan/cyanobacterial globin family protein</fullName>
    </submittedName>
</protein>
<dbReference type="SUPFAM" id="SSF46458">
    <property type="entry name" value="Globin-like"/>
    <property type="match status" value="1"/>
</dbReference>
<name>I3TPB4_TISMK</name>
<dbReference type="KEGG" id="tmo:TMO_2764"/>
<dbReference type="EMBL" id="CP003236">
    <property type="protein sequence ID" value="AFK54602.1"/>
    <property type="molecule type" value="Genomic_DNA"/>
</dbReference>
<dbReference type="Gene3D" id="1.10.490.10">
    <property type="entry name" value="Globins"/>
    <property type="match status" value="1"/>
</dbReference>
<keyword evidence="2" id="KW-0349">Heme</keyword>
<dbReference type="GO" id="GO:0020037">
    <property type="term" value="F:heme binding"/>
    <property type="evidence" value="ECO:0007669"/>
    <property type="project" value="InterPro"/>
</dbReference>
<evidence type="ECO:0000256" key="2">
    <source>
        <dbReference type="ARBA" id="ARBA00022617"/>
    </source>
</evidence>
<dbReference type="AlphaFoldDB" id="I3TPB4"/>
<dbReference type="Proteomes" id="UP000005258">
    <property type="component" value="Chromosome"/>
</dbReference>
<proteinExistence type="predicted"/>
<evidence type="ECO:0000256" key="4">
    <source>
        <dbReference type="ARBA" id="ARBA00023004"/>
    </source>
</evidence>